<organism evidence="7 8">
    <name type="scientific">Anaerosacchariphilus polymeriproducens</name>
    <dbReference type="NCBI Taxonomy" id="1812858"/>
    <lineage>
        <taxon>Bacteria</taxon>
        <taxon>Bacillati</taxon>
        <taxon>Bacillota</taxon>
        <taxon>Clostridia</taxon>
        <taxon>Lachnospirales</taxon>
        <taxon>Lachnospiraceae</taxon>
        <taxon>Anaerosacchariphilus</taxon>
    </lineage>
</organism>
<keyword evidence="2" id="KW-0949">S-adenosyl-L-methionine</keyword>
<dbReference type="Pfam" id="PF04055">
    <property type="entry name" value="Radical_SAM"/>
    <property type="match status" value="1"/>
</dbReference>
<dbReference type="GO" id="GO:0005737">
    <property type="term" value="C:cytoplasm"/>
    <property type="evidence" value="ECO:0007669"/>
    <property type="project" value="TreeGrafter"/>
</dbReference>
<dbReference type="SMART" id="SM00729">
    <property type="entry name" value="Elp3"/>
    <property type="match status" value="1"/>
</dbReference>
<dbReference type="GO" id="GO:0051539">
    <property type="term" value="F:4 iron, 4 sulfur cluster binding"/>
    <property type="evidence" value="ECO:0007669"/>
    <property type="project" value="TreeGrafter"/>
</dbReference>
<protein>
    <recommendedName>
        <fullName evidence="1">Heme chaperone HemW</fullName>
    </recommendedName>
</protein>
<feature type="domain" description="Radical SAM core" evidence="6">
    <location>
        <begin position="31"/>
        <end position="257"/>
    </location>
</feature>
<reference evidence="7 8" key="1">
    <citation type="submission" date="2018-07" db="EMBL/GenBank/DDBJ databases">
        <title>Anaerosacharophilus polymeroproducens gen. nov. sp. nov., an anaerobic bacterium isolated from salt field.</title>
        <authorList>
            <person name="Kim W."/>
            <person name="Yang S.-H."/>
            <person name="Oh J."/>
            <person name="Lee J.-H."/>
            <person name="Kwon K.K."/>
        </authorList>
    </citation>
    <scope>NUCLEOTIDE SEQUENCE [LARGE SCALE GENOMIC DNA]</scope>
    <source>
        <strain evidence="7 8">MCWD5</strain>
    </source>
</reference>
<keyword evidence="4" id="KW-0408">Iron</keyword>
<evidence type="ECO:0000256" key="1">
    <source>
        <dbReference type="ARBA" id="ARBA00017228"/>
    </source>
</evidence>
<dbReference type="EMBL" id="QRCT01000032">
    <property type="protein sequence ID" value="RDU23214.1"/>
    <property type="molecule type" value="Genomic_DNA"/>
</dbReference>
<keyword evidence="3" id="KW-0479">Metal-binding</keyword>
<dbReference type="Gene3D" id="3.20.20.70">
    <property type="entry name" value="Aldolase class I"/>
    <property type="match status" value="1"/>
</dbReference>
<gene>
    <name evidence="7" type="ORF">DWV06_10560</name>
</gene>
<dbReference type="SUPFAM" id="SSF102114">
    <property type="entry name" value="Radical SAM enzymes"/>
    <property type="match status" value="1"/>
</dbReference>
<dbReference type="InterPro" id="IPR007197">
    <property type="entry name" value="rSAM"/>
</dbReference>
<dbReference type="RefSeq" id="WP_115482158.1">
    <property type="nucleotide sequence ID" value="NZ_QRCT01000032.1"/>
</dbReference>
<evidence type="ECO:0000256" key="3">
    <source>
        <dbReference type="ARBA" id="ARBA00022723"/>
    </source>
</evidence>
<dbReference type="AlphaFoldDB" id="A0A371AUG3"/>
<dbReference type="GO" id="GO:0006779">
    <property type="term" value="P:porphyrin-containing compound biosynthetic process"/>
    <property type="evidence" value="ECO:0007669"/>
    <property type="project" value="TreeGrafter"/>
</dbReference>
<dbReference type="SFLD" id="SFLDG01065">
    <property type="entry name" value="anaerobic_coproporphyrinogen-I"/>
    <property type="match status" value="1"/>
</dbReference>
<accession>A0A371AUG3</accession>
<dbReference type="GO" id="GO:0046872">
    <property type="term" value="F:metal ion binding"/>
    <property type="evidence" value="ECO:0007669"/>
    <property type="project" value="UniProtKB-KW"/>
</dbReference>
<dbReference type="PROSITE" id="PS51918">
    <property type="entry name" value="RADICAL_SAM"/>
    <property type="match status" value="1"/>
</dbReference>
<evidence type="ECO:0000256" key="2">
    <source>
        <dbReference type="ARBA" id="ARBA00022691"/>
    </source>
</evidence>
<dbReference type="InterPro" id="IPR034505">
    <property type="entry name" value="Coproporphyrinogen-III_oxidase"/>
</dbReference>
<keyword evidence="5" id="KW-0411">Iron-sulfur</keyword>
<sequence length="419" mass="49349">MSKLTSFARIWLTRSFKPFYFSNTYDSVLEYEDTDNLGLYVHIPFCRKICTFCPYCKVVYNKDDAKLYVKALLKEIEMVGHMRKKEKKEVTSLYFGGGTPALLIEDIRLIVTKIKENFIITEGIGLELHPNDVTVENLKTLKASGITKISIGIQSFQSEFLELLGRSSVEYESMFQALKEVAFETVSMDFIFALPGQTFEHIKKDIEIAFNNQANHVAIYPFIDFSFTSHTFSLMSNQDKKRLLFKIVSYCNEKGYERDSIWTFSKNGKARYSSMTRENFLGFGCSATTLLKEQFKINTFDVNEYIERISGKTLPTSLAIKFTLRQRMVYYLFWTFYTMKLYEGDFNKFFNKKLLKYYGLELLIARMFGFIKKENERYSMTTKGSYYYHYFEHFYTLLYIDQMWSLMKNNAFPDELIIH</sequence>
<dbReference type="OrthoDB" id="9808022at2"/>
<evidence type="ECO:0000256" key="5">
    <source>
        <dbReference type="ARBA" id="ARBA00023014"/>
    </source>
</evidence>
<dbReference type="GO" id="GO:0003824">
    <property type="term" value="F:catalytic activity"/>
    <property type="evidence" value="ECO:0007669"/>
    <property type="project" value="InterPro"/>
</dbReference>
<proteinExistence type="predicted"/>
<dbReference type="InterPro" id="IPR013785">
    <property type="entry name" value="Aldolase_TIM"/>
</dbReference>
<evidence type="ECO:0000313" key="7">
    <source>
        <dbReference type="EMBL" id="RDU23214.1"/>
    </source>
</evidence>
<dbReference type="SFLD" id="SFLDS00029">
    <property type="entry name" value="Radical_SAM"/>
    <property type="match status" value="1"/>
</dbReference>
<evidence type="ECO:0000259" key="6">
    <source>
        <dbReference type="PROSITE" id="PS51918"/>
    </source>
</evidence>
<dbReference type="Proteomes" id="UP000255036">
    <property type="component" value="Unassembled WGS sequence"/>
</dbReference>
<evidence type="ECO:0000313" key="8">
    <source>
        <dbReference type="Proteomes" id="UP000255036"/>
    </source>
</evidence>
<dbReference type="CDD" id="cd01335">
    <property type="entry name" value="Radical_SAM"/>
    <property type="match status" value="1"/>
</dbReference>
<dbReference type="PANTHER" id="PTHR13932:SF5">
    <property type="entry name" value="RADICAL S-ADENOSYL METHIONINE DOMAIN-CONTAINING PROTEIN 1, MITOCHONDRIAL"/>
    <property type="match status" value="1"/>
</dbReference>
<dbReference type="InterPro" id="IPR006638">
    <property type="entry name" value="Elp3/MiaA/NifB-like_rSAM"/>
</dbReference>
<evidence type="ECO:0000256" key="4">
    <source>
        <dbReference type="ARBA" id="ARBA00023004"/>
    </source>
</evidence>
<dbReference type="InterPro" id="IPR058240">
    <property type="entry name" value="rSAM_sf"/>
</dbReference>
<keyword evidence="8" id="KW-1185">Reference proteome</keyword>
<name>A0A371AUG3_9FIRM</name>
<comment type="caution">
    <text evidence="7">The sequence shown here is derived from an EMBL/GenBank/DDBJ whole genome shotgun (WGS) entry which is preliminary data.</text>
</comment>
<dbReference type="PANTHER" id="PTHR13932">
    <property type="entry name" value="COPROPORPHYRINIGEN III OXIDASE"/>
    <property type="match status" value="1"/>
</dbReference>